<evidence type="ECO:0000313" key="1">
    <source>
        <dbReference type="EnsemblMetazoa" id="AARA014894-PA"/>
    </source>
</evidence>
<protein>
    <submittedName>
        <fullName evidence="1">Uncharacterized protein</fullName>
    </submittedName>
</protein>
<evidence type="ECO:0000313" key="2">
    <source>
        <dbReference type="Proteomes" id="UP000075840"/>
    </source>
</evidence>
<dbReference type="AlphaFoldDB" id="A0A182IHG4"/>
<sequence>LGKYVNKAVLLCSNVASLFLCVTVEFSRQPPIPPQVRARRKQYVKVVVVRREETIQQNPFD</sequence>
<dbReference type="VEuPathDB" id="VectorBase:AARA014894"/>
<keyword evidence="2" id="KW-1185">Reference proteome</keyword>
<name>A0A182IHG4_ANOAR</name>
<reference evidence="1" key="1">
    <citation type="submission" date="2022-08" db="UniProtKB">
        <authorList>
            <consortium name="EnsemblMetazoa"/>
        </authorList>
    </citation>
    <scope>IDENTIFICATION</scope>
    <source>
        <strain evidence="1">Dongola</strain>
    </source>
</reference>
<proteinExistence type="predicted"/>
<dbReference type="Proteomes" id="UP000075840">
    <property type="component" value="Unassembled WGS sequence"/>
</dbReference>
<accession>A0A182IHG4</accession>
<organism evidence="1 2">
    <name type="scientific">Anopheles arabiensis</name>
    <name type="common">Mosquito</name>
    <dbReference type="NCBI Taxonomy" id="7173"/>
    <lineage>
        <taxon>Eukaryota</taxon>
        <taxon>Metazoa</taxon>
        <taxon>Ecdysozoa</taxon>
        <taxon>Arthropoda</taxon>
        <taxon>Hexapoda</taxon>
        <taxon>Insecta</taxon>
        <taxon>Pterygota</taxon>
        <taxon>Neoptera</taxon>
        <taxon>Endopterygota</taxon>
        <taxon>Diptera</taxon>
        <taxon>Nematocera</taxon>
        <taxon>Culicoidea</taxon>
        <taxon>Culicidae</taxon>
        <taxon>Anophelinae</taxon>
        <taxon>Anopheles</taxon>
    </lineage>
</organism>
<dbReference type="EnsemblMetazoa" id="AARA014894-RA">
    <property type="protein sequence ID" value="AARA014894-PA"/>
    <property type="gene ID" value="AARA014894"/>
</dbReference>
<dbReference type="EMBL" id="APCN01001051">
    <property type="status" value="NOT_ANNOTATED_CDS"/>
    <property type="molecule type" value="Genomic_DNA"/>
</dbReference>